<comment type="caution">
    <text evidence="1">The sequence shown here is derived from an EMBL/GenBank/DDBJ whole genome shotgun (WGS) entry which is preliminary data.</text>
</comment>
<reference evidence="1 2" key="1">
    <citation type="journal article" date="2016" name="Mol. Biol. Evol.">
        <title>Genome-Wide Survey of Gut Fungi (Harpellales) Reveals the First Horizontally Transferred Ubiquitin Gene from a Mosquito Host.</title>
        <authorList>
            <person name="Wang Y."/>
            <person name="White M.M."/>
            <person name="Kvist S."/>
            <person name="Moncalvo J.M."/>
        </authorList>
    </citation>
    <scope>NUCLEOTIDE SEQUENCE [LARGE SCALE GENOMIC DNA]</scope>
    <source>
        <strain evidence="1 2">ALG-7-W6</strain>
    </source>
</reference>
<evidence type="ECO:0000313" key="1">
    <source>
        <dbReference type="EMBL" id="OLY78966.1"/>
    </source>
</evidence>
<proteinExistence type="predicted"/>
<sequence length="46" mass="5099">MERFDQKAFKTILPADTPAEEARAAPIVRAFGIEVFGGRPIRPDNV</sequence>
<feature type="non-terminal residue" evidence="1">
    <location>
        <position position="46"/>
    </location>
</feature>
<gene>
    <name evidence="1" type="ORF">AYI68_g6975</name>
</gene>
<protein>
    <submittedName>
        <fullName evidence="1">Uncharacterized protein</fullName>
    </submittedName>
</protein>
<dbReference type="EMBL" id="LSSL01005196">
    <property type="protein sequence ID" value="OLY78966.1"/>
    <property type="molecule type" value="Genomic_DNA"/>
</dbReference>
<accession>A0A1R0GQ16</accession>
<dbReference type="AlphaFoldDB" id="A0A1R0GQ16"/>
<dbReference type="Proteomes" id="UP000187455">
    <property type="component" value="Unassembled WGS sequence"/>
</dbReference>
<name>A0A1R0GQ16_9FUNG</name>
<evidence type="ECO:0000313" key="2">
    <source>
        <dbReference type="Proteomes" id="UP000187455"/>
    </source>
</evidence>
<organism evidence="1 2">
    <name type="scientific">Smittium mucronatum</name>
    <dbReference type="NCBI Taxonomy" id="133383"/>
    <lineage>
        <taxon>Eukaryota</taxon>
        <taxon>Fungi</taxon>
        <taxon>Fungi incertae sedis</taxon>
        <taxon>Zoopagomycota</taxon>
        <taxon>Kickxellomycotina</taxon>
        <taxon>Harpellomycetes</taxon>
        <taxon>Harpellales</taxon>
        <taxon>Legeriomycetaceae</taxon>
        <taxon>Smittium</taxon>
    </lineage>
</organism>
<keyword evidence="2" id="KW-1185">Reference proteome</keyword>